<dbReference type="GO" id="GO:0005737">
    <property type="term" value="C:cytoplasm"/>
    <property type="evidence" value="ECO:0000318"/>
    <property type="project" value="GO_Central"/>
</dbReference>
<feature type="compositionally biased region" description="Low complexity" evidence="1">
    <location>
        <begin position="339"/>
        <end position="355"/>
    </location>
</feature>
<evidence type="ECO:0000313" key="4">
    <source>
        <dbReference type="Proteomes" id="UP000006906"/>
    </source>
</evidence>
<dbReference type="SUPFAM" id="SSF140383">
    <property type="entry name" value="BSD domain-like"/>
    <property type="match status" value="1"/>
</dbReference>
<name>A0A2K3DPU2_CHLRE</name>
<feature type="compositionally biased region" description="Low complexity" evidence="1">
    <location>
        <begin position="547"/>
        <end position="584"/>
    </location>
</feature>
<dbReference type="RefSeq" id="XP_042924015.1">
    <property type="nucleotide sequence ID" value="XM_043063309.1"/>
</dbReference>
<feature type="region of interest" description="Disordered" evidence="1">
    <location>
        <begin position="283"/>
        <end position="318"/>
    </location>
</feature>
<sequence>MFNALFAEEAGHAAPESKTDDGAEAGVGASTSTGANQWNLWSVATAVTNTVKARADELVKSVVDTDWKSELSTFSREVGEESKTLKEKTAELVEHLPEQVVHLPEKAEEVLQSATGQVQLPKDVGQTLGGVSAALSEFGKTLLMGTRELIDELREGVDTEIAAASREGKRAGRSKAAATSAAKLSGVQAKYNRFDAEVAAMQRDSSTYCDEPEDGEDYGRWRAGWRLEAVAADIARITGENAFMAELQSRLVPIIVEHEDFWSRYFYRLHKLQQKEEQRQQLAARAKTLQEDDVPLGWGDEDEAPAAPAPAAADAAAEQGGAAAAAAPAAVAASAKEANPASSSRAKKAASSEVPVPLPPSAEPAVPAPASTSASPAADLAAAPATAPAVPAPAAALAPAESPATPEERSPSKAEAEPAAGSDSAVQSGGGASSSTVEHVDADGAHLESEPHAETASDSSTRDYVVVSSESKPAAAGPSSTGGAGTPPASGTPAKSVGGAPDSPQLPGGGAAGPSPEWDDSPARQAPAALAPAAKATADSDDEGESAKPASTSLGAAAAASGKEATASSAAVAKPAAAAGPKAGPTGGKDEEEVDEDWGNWD</sequence>
<dbReference type="KEGG" id="cre:CHLRE_06g284000v5"/>
<feature type="domain" description="BSD" evidence="2">
    <location>
        <begin position="221"/>
        <end position="273"/>
    </location>
</feature>
<evidence type="ECO:0000313" key="3">
    <source>
        <dbReference type="EMBL" id="PNW82562.1"/>
    </source>
</evidence>
<dbReference type="Gramene" id="PNW82562">
    <property type="protein sequence ID" value="PNW82562"/>
    <property type="gene ID" value="CHLRE_06g284000v5"/>
</dbReference>
<feature type="compositionally biased region" description="Low complexity" evidence="1">
    <location>
        <begin position="363"/>
        <end position="405"/>
    </location>
</feature>
<evidence type="ECO:0000256" key="1">
    <source>
        <dbReference type="SAM" id="MobiDB-lite"/>
    </source>
</evidence>
<feature type="compositionally biased region" description="Basic and acidic residues" evidence="1">
    <location>
        <begin position="406"/>
        <end position="416"/>
    </location>
</feature>
<dbReference type="OMA" id="EDWGNWD"/>
<dbReference type="PROSITE" id="PS50858">
    <property type="entry name" value="BSD"/>
    <property type="match status" value="1"/>
</dbReference>
<dbReference type="ExpressionAtlas" id="A0A2K3DPU2">
    <property type="expression patterns" value="baseline"/>
</dbReference>
<evidence type="ECO:0000259" key="2">
    <source>
        <dbReference type="PROSITE" id="PS50858"/>
    </source>
</evidence>
<organism evidence="3 4">
    <name type="scientific">Chlamydomonas reinhardtii</name>
    <name type="common">Chlamydomonas smithii</name>
    <dbReference type="NCBI Taxonomy" id="3055"/>
    <lineage>
        <taxon>Eukaryota</taxon>
        <taxon>Viridiplantae</taxon>
        <taxon>Chlorophyta</taxon>
        <taxon>core chlorophytes</taxon>
        <taxon>Chlorophyceae</taxon>
        <taxon>CS clade</taxon>
        <taxon>Chlamydomonadales</taxon>
        <taxon>Chlamydomonadaceae</taxon>
        <taxon>Chlamydomonas</taxon>
    </lineage>
</organism>
<dbReference type="InParanoid" id="A0A2K3DPU2"/>
<feature type="region of interest" description="Disordered" evidence="1">
    <location>
        <begin position="7"/>
        <end position="31"/>
    </location>
</feature>
<gene>
    <name evidence="3" type="ORF">CHLRE_06g284000v5</name>
</gene>
<keyword evidence="4" id="KW-1185">Reference proteome</keyword>
<accession>A0A2K3DPU2</accession>
<dbReference type="InterPro" id="IPR051494">
    <property type="entry name" value="BSD_domain-containing"/>
</dbReference>
<feature type="compositionally biased region" description="Acidic residues" evidence="1">
    <location>
        <begin position="590"/>
        <end position="602"/>
    </location>
</feature>
<dbReference type="Pfam" id="PF03909">
    <property type="entry name" value="BSD"/>
    <property type="match status" value="1"/>
</dbReference>
<dbReference type="OrthoDB" id="73788at2759"/>
<feature type="compositionally biased region" description="Basic and acidic residues" evidence="1">
    <location>
        <begin position="9"/>
        <end position="21"/>
    </location>
</feature>
<dbReference type="InterPro" id="IPR035925">
    <property type="entry name" value="BSD_dom_sf"/>
</dbReference>
<feature type="compositionally biased region" description="Low complexity" evidence="1">
    <location>
        <begin position="305"/>
        <end position="318"/>
    </location>
</feature>
<proteinExistence type="predicted"/>
<dbReference type="PANTHER" id="PTHR16019">
    <property type="entry name" value="SYNAPSE-ASSOCIATED PROTEIN"/>
    <property type="match status" value="1"/>
</dbReference>
<feature type="compositionally biased region" description="Basic and acidic residues" evidence="1">
    <location>
        <begin position="438"/>
        <end position="455"/>
    </location>
</feature>
<dbReference type="Gene3D" id="1.10.3970.10">
    <property type="entry name" value="BSD domain"/>
    <property type="match status" value="1"/>
</dbReference>
<dbReference type="Proteomes" id="UP000006906">
    <property type="component" value="Chromosome 6"/>
</dbReference>
<feature type="compositionally biased region" description="Low complexity" evidence="1">
    <location>
        <begin position="523"/>
        <end position="537"/>
    </location>
</feature>
<dbReference type="GeneID" id="5720971"/>
<protein>
    <recommendedName>
        <fullName evidence="2">BSD domain-containing protein</fullName>
    </recommendedName>
</protein>
<feature type="region of interest" description="Disordered" evidence="1">
    <location>
        <begin position="339"/>
        <end position="602"/>
    </location>
</feature>
<dbReference type="SMART" id="SM00751">
    <property type="entry name" value="BSD"/>
    <property type="match status" value="1"/>
</dbReference>
<dbReference type="PaxDb" id="3055-EDO95648"/>
<feature type="compositionally biased region" description="Acidic residues" evidence="1">
    <location>
        <begin position="291"/>
        <end position="304"/>
    </location>
</feature>
<dbReference type="PANTHER" id="PTHR16019:SF5">
    <property type="entry name" value="BSD DOMAIN-CONTAINING PROTEIN 1"/>
    <property type="match status" value="1"/>
</dbReference>
<reference evidence="3 4" key="1">
    <citation type="journal article" date="2007" name="Science">
        <title>The Chlamydomonas genome reveals the evolution of key animal and plant functions.</title>
        <authorList>
            <person name="Merchant S.S."/>
            <person name="Prochnik S.E."/>
            <person name="Vallon O."/>
            <person name="Harris E.H."/>
            <person name="Karpowicz S.J."/>
            <person name="Witman G.B."/>
            <person name="Terry A."/>
            <person name="Salamov A."/>
            <person name="Fritz-Laylin L.K."/>
            <person name="Marechal-Drouard L."/>
            <person name="Marshall W.F."/>
            <person name="Qu L.H."/>
            <person name="Nelson D.R."/>
            <person name="Sanderfoot A.A."/>
            <person name="Spalding M.H."/>
            <person name="Kapitonov V.V."/>
            <person name="Ren Q."/>
            <person name="Ferris P."/>
            <person name="Lindquist E."/>
            <person name="Shapiro H."/>
            <person name="Lucas S.M."/>
            <person name="Grimwood J."/>
            <person name="Schmutz J."/>
            <person name="Cardol P."/>
            <person name="Cerutti H."/>
            <person name="Chanfreau G."/>
            <person name="Chen C.L."/>
            <person name="Cognat V."/>
            <person name="Croft M.T."/>
            <person name="Dent R."/>
            <person name="Dutcher S."/>
            <person name="Fernandez E."/>
            <person name="Fukuzawa H."/>
            <person name="Gonzalez-Ballester D."/>
            <person name="Gonzalez-Halphen D."/>
            <person name="Hallmann A."/>
            <person name="Hanikenne M."/>
            <person name="Hippler M."/>
            <person name="Inwood W."/>
            <person name="Jabbari K."/>
            <person name="Kalanon M."/>
            <person name="Kuras R."/>
            <person name="Lefebvre P.A."/>
            <person name="Lemaire S.D."/>
            <person name="Lobanov A.V."/>
            <person name="Lohr M."/>
            <person name="Manuell A."/>
            <person name="Meier I."/>
            <person name="Mets L."/>
            <person name="Mittag M."/>
            <person name="Mittelmeier T."/>
            <person name="Moroney J.V."/>
            <person name="Moseley J."/>
            <person name="Napoli C."/>
            <person name="Nedelcu A.M."/>
            <person name="Niyogi K."/>
            <person name="Novoselov S.V."/>
            <person name="Paulsen I.T."/>
            <person name="Pazour G."/>
            <person name="Purton S."/>
            <person name="Ral J.P."/>
            <person name="Riano-Pachon D.M."/>
            <person name="Riekhof W."/>
            <person name="Rymarquis L."/>
            <person name="Schroda M."/>
            <person name="Stern D."/>
            <person name="Umen J."/>
            <person name="Willows R."/>
            <person name="Wilson N."/>
            <person name="Zimmer S.L."/>
            <person name="Allmer J."/>
            <person name="Balk J."/>
            <person name="Bisova K."/>
            <person name="Chen C.J."/>
            <person name="Elias M."/>
            <person name="Gendler K."/>
            <person name="Hauser C."/>
            <person name="Lamb M.R."/>
            <person name="Ledford H."/>
            <person name="Long J.C."/>
            <person name="Minagawa J."/>
            <person name="Page M.D."/>
            <person name="Pan J."/>
            <person name="Pootakham W."/>
            <person name="Roje S."/>
            <person name="Rose A."/>
            <person name="Stahlberg E."/>
            <person name="Terauchi A.M."/>
            <person name="Yang P."/>
            <person name="Ball S."/>
            <person name="Bowler C."/>
            <person name="Dieckmann C.L."/>
            <person name="Gladyshev V.N."/>
            <person name="Green P."/>
            <person name="Jorgensen R."/>
            <person name="Mayfield S."/>
            <person name="Mueller-Roeber B."/>
            <person name="Rajamani S."/>
            <person name="Sayre R.T."/>
            <person name="Brokstein P."/>
            <person name="Dubchak I."/>
            <person name="Goodstein D."/>
            <person name="Hornick L."/>
            <person name="Huang Y.W."/>
            <person name="Jhaveri J."/>
            <person name="Luo Y."/>
            <person name="Martinez D."/>
            <person name="Ngau W.C."/>
            <person name="Otillar B."/>
            <person name="Poliakov A."/>
            <person name="Porter A."/>
            <person name="Szajkowski L."/>
            <person name="Werner G."/>
            <person name="Zhou K."/>
            <person name="Grigoriev I.V."/>
            <person name="Rokhsar D.S."/>
            <person name="Grossman A.R."/>
        </authorList>
    </citation>
    <scope>NUCLEOTIDE SEQUENCE [LARGE SCALE GENOMIC DNA]</scope>
    <source>
        <strain evidence="4">CC-503</strain>
    </source>
</reference>
<dbReference type="AlphaFoldDB" id="A0A2K3DPU2"/>
<dbReference type="EMBL" id="CM008967">
    <property type="protein sequence ID" value="PNW82562.1"/>
    <property type="molecule type" value="Genomic_DNA"/>
</dbReference>
<dbReference type="InterPro" id="IPR005607">
    <property type="entry name" value="BSD_dom"/>
</dbReference>